<sequence length="146" mass="16405">MFKHLIAQINTCYPMFISTVHYEISYQAAKNRLYISIKGFWRNKADVASYLPDLKKILQKTKPGFTLLTDLRAMKTSPPEMQEIHIAAQKALVDAGLHCTAEVVASSFVQFQASQYSKTSEMPLKQFESKAAAEAFLDTLKEPALA</sequence>
<gene>
    <name evidence="1" type="ORF">QWY31_10155</name>
</gene>
<comment type="caution">
    <text evidence="1">The sequence shown here is derived from an EMBL/GenBank/DDBJ whole genome shotgun (WGS) entry which is preliminary data.</text>
</comment>
<evidence type="ECO:0000313" key="2">
    <source>
        <dbReference type="Proteomes" id="UP001168552"/>
    </source>
</evidence>
<evidence type="ECO:0000313" key="1">
    <source>
        <dbReference type="EMBL" id="MDN4165868.1"/>
    </source>
</evidence>
<protein>
    <submittedName>
        <fullName evidence="1">Uncharacterized protein</fullName>
    </submittedName>
</protein>
<reference evidence="1" key="1">
    <citation type="submission" date="2023-06" db="EMBL/GenBank/DDBJ databases">
        <title>Cytophagales bacterium Strain LB-30, isolated from soil.</title>
        <authorList>
            <person name="Liu B."/>
        </authorList>
    </citation>
    <scope>NUCLEOTIDE SEQUENCE</scope>
    <source>
        <strain evidence="1">LB-30</strain>
    </source>
</reference>
<organism evidence="1 2">
    <name type="scientific">Shiella aurantiaca</name>
    <dbReference type="NCBI Taxonomy" id="3058365"/>
    <lineage>
        <taxon>Bacteria</taxon>
        <taxon>Pseudomonadati</taxon>
        <taxon>Bacteroidota</taxon>
        <taxon>Cytophagia</taxon>
        <taxon>Cytophagales</taxon>
        <taxon>Shiellaceae</taxon>
        <taxon>Shiella</taxon>
    </lineage>
</organism>
<keyword evidence="2" id="KW-1185">Reference proteome</keyword>
<name>A0ABT8F5W8_9BACT</name>
<dbReference type="EMBL" id="JAUHJS010000004">
    <property type="protein sequence ID" value="MDN4165868.1"/>
    <property type="molecule type" value="Genomic_DNA"/>
</dbReference>
<proteinExistence type="predicted"/>
<accession>A0ABT8F5W8</accession>
<dbReference type="RefSeq" id="WP_320004399.1">
    <property type="nucleotide sequence ID" value="NZ_JAUHJS010000004.1"/>
</dbReference>
<dbReference type="Proteomes" id="UP001168552">
    <property type="component" value="Unassembled WGS sequence"/>
</dbReference>